<accession>A0AAE1L1A9</accession>
<proteinExistence type="predicted"/>
<dbReference type="Proteomes" id="UP001286313">
    <property type="component" value="Unassembled WGS sequence"/>
</dbReference>
<dbReference type="AlphaFoldDB" id="A0AAE1L1A9"/>
<protein>
    <submittedName>
        <fullName evidence="1">Uncharacterized protein</fullName>
    </submittedName>
</protein>
<comment type="caution">
    <text evidence="1">The sequence shown here is derived from an EMBL/GenBank/DDBJ whole genome shotgun (WGS) entry which is preliminary data.</text>
</comment>
<evidence type="ECO:0000313" key="1">
    <source>
        <dbReference type="EMBL" id="KAK3892866.1"/>
    </source>
</evidence>
<dbReference type="EMBL" id="JAWQEG010000243">
    <property type="protein sequence ID" value="KAK3892866.1"/>
    <property type="molecule type" value="Genomic_DNA"/>
</dbReference>
<reference evidence="1" key="1">
    <citation type="submission" date="2023-10" db="EMBL/GenBank/DDBJ databases">
        <title>Genome assemblies of two species of porcelain crab, Petrolisthes cinctipes and Petrolisthes manimaculis (Anomura: Porcellanidae).</title>
        <authorList>
            <person name="Angst P."/>
        </authorList>
    </citation>
    <scope>NUCLEOTIDE SEQUENCE</scope>
    <source>
        <strain evidence="1">PB745_01</strain>
        <tissue evidence="1">Gill</tissue>
    </source>
</reference>
<gene>
    <name evidence="1" type="ORF">Pcinc_003294</name>
</gene>
<keyword evidence="2" id="KW-1185">Reference proteome</keyword>
<sequence>MTALPQIFTTTSENRWWLASVVVGEEKTPPVSFFRGLLEPQVQRKEESELISSTHTYIETNIQDQPAVMEEDKTSEGDEPDTSKFFAALQNLTDKYCNVDTVSFYR</sequence>
<name>A0AAE1L1A9_PETCI</name>
<evidence type="ECO:0000313" key="2">
    <source>
        <dbReference type="Proteomes" id="UP001286313"/>
    </source>
</evidence>
<organism evidence="1 2">
    <name type="scientific">Petrolisthes cinctipes</name>
    <name type="common">Flat porcelain crab</name>
    <dbReference type="NCBI Taxonomy" id="88211"/>
    <lineage>
        <taxon>Eukaryota</taxon>
        <taxon>Metazoa</taxon>
        <taxon>Ecdysozoa</taxon>
        <taxon>Arthropoda</taxon>
        <taxon>Crustacea</taxon>
        <taxon>Multicrustacea</taxon>
        <taxon>Malacostraca</taxon>
        <taxon>Eumalacostraca</taxon>
        <taxon>Eucarida</taxon>
        <taxon>Decapoda</taxon>
        <taxon>Pleocyemata</taxon>
        <taxon>Anomura</taxon>
        <taxon>Galatheoidea</taxon>
        <taxon>Porcellanidae</taxon>
        <taxon>Petrolisthes</taxon>
    </lineage>
</organism>